<sequence>MMVSHSCLIKAAIKLELDYRELSVAQDDPVPQTETKSPKSAVMNSITADSFAAVLLNNFDGSAVKSGIWADALNYRLINLNVSASKELSLADVGIVGGLSDGSDEKEMGPLSSAYMGRAGSTIGGPAFTSTSMSGCDVFSNLS</sequence>
<reference evidence="1 2" key="1">
    <citation type="submission" date="2020-04" db="EMBL/GenBank/DDBJ databases">
        <title>Plant Genome Project.</title>
        <authorList>
            <person name="Zhang R.-G."/>
        </authorList>
    </citation>
    <scope>NUCLEOTIDE SEQUENCE [LARGE SCALE GENOMIC DNA]</scope>
    <source>
        <strain evidence="1">YNK0</strain>
        <tissue evidence="1">Leaf</tissue>
    </source>
</reference>
<accession>A0A834YVL7</accession>
<proteinExistence type="predicted"/>
<organism evidence="1 2">
    <name type="scientific">Tetracentron sinense</name>
    <name type="common">Spur-leaf</name>
    <dbReference type="NCBI Taxonomy" id="13715"/>
    <lineage>
        <taxon>Eukaryota</taxon>
        <taxon>Viridiplantae</taxon>
        <taxon>Streptophyta</taxon>
        <taxon>Embryophyta</taxon>
        <taxon>Tracheophyta</taxon>
        <taxon>Spermatophyta</taxon>
        <taxon>Magnoliopsida</taxon>
        <taxon>Trochodendrales</taxon>
        <taxon>Trochodendraceae</taxon>
        <taxon>Tetracentron</taxon>
    </lineage>
</organism>
<evidence type="ECO:0000313" key="1">
    <source>
        <dbReference type="EMBL" id="KAF8393473.1"/>
    </source>
</evidence>
<name>A0A834YVL7_TETSI</name>
<evidence type="ECO:0000313" key="2">
    <source>
        <dbReference type="Proteomes" id="UP000655225"/>
    </source>
</evidence>
<protein>
    <submittedName>
        <fullName evidence="1">Uncharacterized protein</fullName>
    </submittedName>
</protein>
<dbReference type="EMBL" id="JABCRI010000015">
    <property type="protein sequence ID" value="KAF8393473.1"/>
    <property type="molecule type" value="Genomic_DNA"/>
</dbReference>
<keyword evidence="2" id="KW-1185">Reference proteome</keyword>
<dbReference type="AlphaFoldDB" id="A0A834YVL7"/>
<comment type="caution">
    <text evidence="1">The sequence shown here is derived from an EMBL/GenBank/DDBJ whole genome shotgun (WGS) entry which is preliminary data.</text>
</comment>
<gene>
    <name evidence="1" type="ORF">HHK36_021717</name>
</gene>
<dbReference type="OrthoDB" id="1696586at2759"/>
<dbReference type="Proteomes" id="UP000655225">
    <property type="component" value="Unassembled WGS sequence"/>
</dbReference>